<dbReference type="SUPFAM" id="SSF54523">
    <property type="entry name" value="Pili subunits"/>
    <property type="match status" value="1"/>
</dbReference>
<dbReference type="InterPro" id="IPR045584">
    <property type="entry name" value="Pilin-like"/>
</dbReference>
<feature type="transmembrane region" description="Helical" evidence="1">
    <location>
        <begin position="12"/>
        <end position="33"/>
    </location>
</feature>
<organism evidence="2 3">
    <name type="scientific">Desulfobaculum xiamenense</name>
    <dbReference type="NCBI Taxonomy" id="995050"/>
    <lineage>
        <taxon>Bacteria</taxon>
        <taxon>Pseudomonadati</taxon>
        <taxon>Thermodesulfobacteriota</taxon>
        <taxon>Desulfovibrionia</taxon>
        <taxon>Desulfovibrionales</taxon>
        <taxon>Desulfovibrionaceae</taxon>
        <taxon>Desulfobaculum</taxon>
    </lineage>
</organism>
<gene>
    <name evidence="2" type="ORF">GGQ74_001514</name>
</gene>
<accession>A0A846QRQ9</accession>
<keyword evidence="3" id="KW-1185">Reference proteome</keyword>
<comment type="caution">
    <text evidence="2">The sequence shown here is derived from an EMBL/GenBank/DDBJ whole genome shotgun (WGS) entry which is preliminary data.</text>
</comment>
<evidence type="ECO:0000313" key="3">
    <source>
        <dbReference type="Proteomes" id="UP000580856"/>
    </source>
</evidence>
<reference evidence="2 3" key="1">
    <citation type="submission" date="2020-03" db="EMBL/GenBank/DDBJ databases">
        <title>Genomic Encyclopedia of Type Strains, Phase IV (KMG-IV): sequencing the most valuable type-strain genomes for metagenomic binning, comparative biology and taxonomic classification.</title>
        <authorList>
            <person name="Goeker M."/>
        </authorList>
    </citation>
    <scope>NUCLEOTIDE SEQUENCE [LARGE SCALE GENOMIC DNA]</scope>
    <source>
        <strain evidence="2 3">DSM 24233</strain>
    </source>
</reference>
<evidence type="ECO:0000256" key="1">
    <source>
        <dbReference type="SAM" id="Phobius"/>
    </source>
</evidence>
<dbReference type="RefSeq" id="WP_167940890.1">
    <property type="nucleotide sequence ID" value="NZ_JAATJA010000001.1"/>
</dbReference>
<proteinExistence type="predicted"/>
<dbReference type="Proteomes" id="UP000580856">
    <property type="component" value="Unassembled WGS sequence"/>
</dbReference>
<keyword evidence="1" id="KW-1133">Transmembrane helix</keyword>
<dbReference type="AlphaFoldDB" id="A0A846QRQ9"/>
<dbReference type="Gene3D" id="2.60.120.200">
    <property type="match status" value="1"/>
</dbReference>
<keyword evidence="1" id="KW-0472">Membrane</keyword>
<name>A0A846QRQ9_9BACT</name>
<evidence type="ECO:0000313" key="2">
    <source>
        <dbReference type="EMBL" id="NJB67874.1"/>
    </source>
</evidence>
<dbReference type="Gene3D" id="3.30.700.10">
    <property type="entry name" value="Glycoprotein, Type 4 Pilin"/>
    <property type="match status" value="1"/>
</dbReference>
<dbReference type="EMBL" id="JAATJA010000001">
    <property type="protein sequence ID" value="NJB67874.1"/>
    <property type="molecule type" value="Genomic_DNA"/>
</dbReference>
<protein>
    <submittedName>
        <fullName evidence="2">Type II secretory pathway pseudopilin PulG</fullName>
    </submittedName>
</protein>
<sequence>MRAPRRNAFSLIEMAIIVVIIGLIVSTTLPRILSQIGTDKVADSRNLVRQARDEIIGEMLASSNFALPTPGTGNVVPAVIATQKDAWGQPLYYFVADVSGGSKLTSSGICDNNATLLTVTEPSGASVADVAFVVASFGPNTQRDFNALPGSGTATLPVQPLGDTSAEDATRQFDDLIEFVKLTYLHGKVNCDDAEHTGPGGSDVSFSDNMDDFPLAGGSGYVRPTTGSRFPFTINLTGDGFVVDNTGTNDFACLWYMGDASEANCTNGECLFGSGFRAYFLWNMGTSRGGHTFAFCGVNSTTGLNSDPTRLCGGSARDDLGYASQRGGTDGIDPPKAAIEFDAYATSTFSSYRDPQVFGIADDSANHVGILYWRNNNTRNDDTYHWEHNQPGTGNPADNSPTVGADGVYDERTALWLENTAPSQQIPFRIEVEWNATSQVMNIDAWYNCTNADCGDLSGDLDTFGSYNPATDAPQLTNSTTLDIGPGELVRFRFGWTYSLQNGSYNATISDFRIRFKP</sequence>
<keyword evidence="1" id="KW-0812">Transmembrane</keyword>